<keyword evidence="1" id="KW-0472">Membrane</keyword>
<sequence length="55" mass="6055">MIEDVVARIADPDDLRFLIMLAAVLIVGVLAVVAGAQMLPWDADGGFGFRWARRR</sequence>
<evidence type="ECO:0000313" key="3">
    <source>
        <dbReference type="Proteomes" id="UP000063308"/>
    </source>
</evidence>
<evidence type="ECO:0000256" key="1">
    <source>
        <dbReference type="SAM" id="Phobius"/>
    </source>
</evidence>
<dbReference type="RefSeq" id="WP_171901096.1">
    <property type="nucleotide sequence ID" value="NZ_AP022639.1"/>
</dbReference>
<name>A0A0E3VWZ5_9BRAD</name>
<feature type="transmembrane region" description="Helical" evidence="1">
    <location>
        <begin position="17"/>
        <end position="39"/>
    </location>
</feature>
<keyword evidence="1" id="KW-1133">Transmembrane helix</keyword>
<evidence type="ECO:0000313" key="2">
    <source>
        <dbReference type="EMBL" id="BAR61770.1"/>
    </source>
</evidence>
<organism evidence="2 3">
    <name type="scientific">Bradyrhizobium diazoefficiens</name>
    <dbReference type="NCBI Taxonomy" id="1355477"/>
    <lineage>
        <taxon>Bacteria</taxon>
        <taxon>Pseudomonadati</taxon>
        <taxon>Pseudomonadota</taxon>
        <taxon>Alphaproteobacteria</taxon>
        <taxon>Hyphomicrobiales</taxon>
        <taxon>Nitrobacteraceae</taxon>
        <taxon>Bradyrhizobium</taxon>
    </lineage>
</organism>
<gene>
    <name evidence="2" type="ORF">NK6_8621</name>
</gene>
<dbReference type="Proteomes" id="UP000063308">
    <property type="component" value="Chromosome"/>
</dbReference>
<proteinExistence type="predicted"/>
<protein>
    <submittedName>
        <fullName evidence="2">Uncharacterized protein</fullName>
    </submittedName>
</protein>
<dbReference type="AlphaFoldDB" id="A0A0E3VWZ5"/>
<accession>A0A0E3VWZ5</accession>
<keyword evidence="1" id="KW-0812">Transmembrane</keyword>
<reference evidence="2 3" key="1">
    <citation type="submission" date="2014-11" db="EMBL/GenBank/DDBJ databases">
        <title>Symbiosis island explosion on the genome of extra-slow-growing strains of soybean bradyrhizobia with massive insertion sequences.</title>
        <authorList>
            <person name="Iida T."/>
            <person name="Minamisawa K."/>
        </authorList>
    </citation>
    <scope>NUCLEOTIDE SEQUENCE [LARGE SCALE GENOMIC DNA]</scope>
    <source>
        <strain evidence="2 3">NK6</strain>
    </source>
</reference>
<dbReference type="EMBL" id="AP014685">
    <property type="protein sequence ID" value="BAR61770.1"/>
    <property type="molecule type" value="Genomic_DNA"/>
</dbReference>